<evidence type="ECO:0000259" key="3">
    <source>
        <dbReference type="Pfam" id="PF16640"/>
    </source>
</evidence>
<feature type="compositionally biased region" description="Low complexity" evidence="1">
    <location>
        <begin position="1618"/>
        <end position="1638"/>
    </location>
</feature>
<evidence type="ECO:0000256" key="2">
    <source>
        <dbReference type="SAM" id="Phobius"/>
    </source>
</evidence>
<dbReference type="Gene3D" id="2.60.40.2260">
    <property type="match status" value="1"/>
</dbReference>
<comment type="caution">
    <text evidence="4">The sequence shown here is derived from an EMBL/GenBank/DDBJ whole genome shotgun (WGS) entry which is preliminary data.</text>
</comment>
<sequence length="2159" mass="226928">MSRRLPFRTAIAGLTALTIVTPSIYPAGLSPIAIAQVREDHSEENQLSFNQPPATVAYNTAANFTVNVPNADGGSVQFFLDNVAVGTPVTVTGGQAIGTITPKSFLEHTVTARFVDKNGFNPREDVTVNFNTPVNIPPERKSGNSPEYDSYTSTVNGKTGTVDNPVSIQPGTEITVRGVMNVPSSSKIYEFGLNPAPGAAFVSGKSITPNKTKLKSPLGTWEGSNLPVNPGFFAVLLEPGLFTNYSGNQTVEGKFTAPTTPGVYFTQLATYKYFNNSTYFLRRLDDSVYRVEKPELPEKNLRKEVTIEVPAGQTFEANVEGELKATVTTPGAKGTVVFTVGTTKLGSATVADDGTATIKHTFTEEGTPTVKATFTPKAGTNWAESSATETVTVKAPAGKTQSTIKFVDAPTTGTANGALTLPVQVGPTNIPGSIQLFEVAEDGTETPVAGATATVTDADNTAQLTYTPTSAGTKKLKAVFTPNDTANFIGSNATLNVEVAKKGTTLTLDGTPTEGVAGEELTLTATVANNVPGTVQFYDTTGDTDTKIGNAVPVTAENNKATTAYTPATSGTKNIKAVFTPTNQDAYNGTEATGEIEVAKKATTLTLDGTPTEGVAGEELTLTATVGNNVPGTVQFYDTTGDTDTKIGNAVPVTAENNKATTAYTPATSGTKNIKAVFTPTNTNAFNGTDATVDIEVAKKATTLTLDGTPTEGVAGEELTLTATVGNNVPGTVQFYDTTGDTDTKIGNAVPVTAENNTATAPYTPATSGTKNIKAVFTPTNTNAFNGTDATVDIEVAKKATTLTLDGTPTEGVAGEELTLTATVGNNVPGTVQFYDTTGDTDTKIGNAVPVTAENNTATAPYTPATSGTKNIKAVFTPTNTNAFNGTDATVDIEVAKKATTLTLDGTPQTGTVGEELNLTATVGDNIPGSVQFYEVVDGTQTEIGLPADAPAGTATATHTPTSDGNKTYKAVFTPTNQDVYNGDDATWTVNVAKKTVGFTLEAESDKFAGDQITVTATVDPALEGTVEFFDNGVSIGTATVDKQTGVATLTDTFTTGNHPLSAVFTPQDSATYNSPSANTNLYVKERGRKATTTTVTADPNQVTLGQSTTLTANVTPGVQGHVIFSDEDGSLGWAPVNNGAASFTYMPKSGGTKTVTAQFVPTGGAVDTHNGSNGSTTVTVDASNVPTQQTTIALIGPAKDYVGENFTLTAMVAPREAKGTITLYDGPNQVDSQSLSDGRAKFTVSRNNPGSYEFKAVFVPEQNSPYATSEDSHAVTIDEKPVTTTTVSTTTTEPTTVTNITTTTEPTTVRETETKTETTVTTEPTTLRETETKTETTVTTQPTTVINTTTTTEPTTVTNTTTTTEPTTLRETETKTETTVTTQPTTVTNTTTTTEPTTIRETETKTETTTNTTTTTQPTTVTNTTTTTEPTTIRETETTVTTQPTTVTNTTTTTEPTTVRETETKTETTTTTQPTTVTNTTTTTEPTTVTNTTTETKTETTVTTQPTTVTNTTTTTEPTTVRETETETKTETTVTTEPTTVRETETKTNTTTTTQPTTVTNTTTETKTNTTTTTQPTTVTNTTTTTEPTTIRETETKTETTVTTEPTTLRETETKTETTVTTQPTTVTNTTTTTEPTTIRETETKTETTTNTTTTTQPTTVTNTTTTTEPTTLRETETKTNTTTTTEPTTIRETETKTETTVTTQPTTVTNTTTTTEPTTIRETETKTETTVTTEPTTLRETETKTETTVTTQPTTVTNTTTTTEPTTIRETETKTETTTNTTTTTQPTTVTNTTTTTQPTTVTNTTTTTQPTTVTNTTTSTEPTTVRETETKTNTTTTTAPTTVTNTTTTTEPTTVTNTTTTTQPTTVTNTTTTTQPTTVRETETETKTNTTTTTEPTTLRETETKTETTVTTEPTTIRETETKTETTVTTEPTTVRETETKTETTVTTEPTTVKETETVNKPTTAKETVRETVTETVAPVVDKPAAPAVDASEVKETELGRMITLVAGTAPGTKGTMHFELIDGTPLGEAAIGADGTARFTHTFTTPGVYEIHSYVKSANGVKGGYSVPFTVTVAEKNVAPGTSSAGASNASSTESKTGSSNDSKTGSSLSENGSSKTGIYAGIGVIITFLLGTIGLVVLKHPAVRDFFASIGIRY</sequence>
<feature type="domain" description="Bacterial Ig-like" evidence="3">
    <location>
        <begin position="318"/>
        <end position="393"/>
    </location>
</feature>
<feature type="domain" description="Bacterial Ig-like" evidence="3">
    <location>
        <begin position="1096"/>
        <end position="1181"/>
    </location>
</feature>
<feature type="compositionally biased region" description="Low complexity" evidence="1">
    <location>
        <begin position="2084"/>
        <end position="2099"/>
    </location>
</feature>
<feature type="compositionally biased region" description="Polar residues" evidence="1">
    <location>
        <begin position="143"/>
        <end position="168"/>
    </location>
</feature>
<dbReference type="EMBL" id="JADOUE010000001">
    <property type="protein sequence ID" value="MBG6122927.1"/>
    <property type="molecule type" value="Genomic_DNA"/>
</dbReference>
<accession>A0A931DYV2</accession>
<feature type="compositionally biased region" description="Low complexity" evidence="1">
    <location>
        <begin position="1778"/>
        <end position="1826"/>
    </location>
</feature>
<protein>
    <recommendedName>
        <fullName evidence="3">Bacterial Ig-like domain-containing protein</fullName>
    </recommendedName>
</protein>
<gene>
    <name evidence="4" type="ORF">IW254_001896</name>
</gene>
<feature type="region of interest" description="Disordered" evidence="1">
    <location>
        <begin position="1303"/>
        <end position="1341"/>
    </location>
</feature>
<feature type="compositionally biased region" description="Low complexity" evidence="1">
    <location>
        <begin position="1890"/>
        <end position="1900"/>
    </location>
</feature>
<dbReference type="InterPro" id="IPR032109">
    <property type="entry name" value="Big_3_5"/>
</dbReference>
<evidence type="ECO:0000256" key="1">
    <source>
        <dbReference type="SAM" id="MobiDB-lite"/>
    </source>
</evidence>
<feature type="region of interest" description="Disordered" evidence="1">
    <location>
        <begin position="1354"/>
        <end position="1972"/>
    </location>
</feature>
<feature type="compositionally biased region" description="Low complexity" evidence="1">
    <location>
        <begin position="1700"/>
        <end position="1720"/>
    </location>
</feature>
<dbReference type="InterPro" id="IPR013783">
    <property type="entry name" value="Ig-like_fold"/>
</dbReference>
<feature type="compositionally biased region" description="Low complexity" evidence="1">
    <location>
        <begin position="1378"/>
        <end position="1398"/>
    </location>
</feature>
<feature type="region of interest" description="Disordered" evidence="1">
    <location>
        <begin position="130"/>
        <end position="168"/>
    </location>
</feature>
<feature type="compositionally biased region" description="Low complexity" evidence="1">
    <location>
        <begin position="1648"/>
        <end position="1672"/>
    </location>
</feature>
<feature type="compositionally biased region" description="Low complexity" evidence="1">
    <location>
        <begin position="1408"/>
        <end position="1432"/>
    </location>
</feature>
<feature type="region of interest" description="Disordered" evidence="1">
    <location>
        <begin position="2084"/>
        <end position="2117"/>
    </location>
</feature>
<feature type="domain" description="Bacterial Ig-like" evidence="3">
    <location>
        <begin position="1009"/>
        <end position="1084"/>
    </location>
</feature>
<feature type="compositionally biased region" description="Basic and acidic residues" evidence="1">
    <location>
        <begin position="1521"/>
        <end position="1531"/>
    </location>
</feature>
<feature type="compositionally biased region" description="Low complexity" evidence="1">
    <location>
        <begin position="1354"/>
        <end position="1368"/>
    </location>
</feature>
<feature type="compositionally biased region" description="Low complexity" evidence="1">
    <location>
        <begin position="1468"/>
        <end position="1520"/>
    </location>
</feature>
<feature type="compositionally biased region" description="Low complexity" evidence="1">
    <location>
        <begin position="1680"/>
        <end position="1690"/>
    </location>
</feature>
<dbReference type="Proteomes" id="UP000658613">
    <property type="component" value="Unassembled WGS sequence"/>
</dbReference>
<organism evidence="4 5">
    <name type="scientific">Corynebacterium aquatimens</name>
    <dbReference type="NCBI Taxonomy" id="1190508"/>
    <lineage>
        <taxon>Bacteria</taxon>
        <taxon>Bacillati</taxon>
        <taxon>Actinomycetota</taxon>
        <taxon>Actinomycetes</taxon>
        <taxon>Mycobacteriales</taxon>
        <taxon>Corynebacteriaceae</taxon>
        <taxon>Corynebacterium</taxon>
    </lineage>
</organism>
<feature type="domain" description="Bacterial Ig-like" evidence="3">
    <location>
        <begin position="1201"/>
        <end position="1276"/>
    </location>
</feature>
<feature type="compositionally biased region" description="Polar residues" evidence="1">
    <location>
        <begin position="2100"/>
        <end position="2117"/>
    </location>
</feature>
<keyword evidence="2" id="KW-0812">Transmembrane</keyword>
<keyword evidence="5" id="KW-1185">Reference proteome</keyword>
<feature type="transmembrane region" description="Helical" evidence="2">
    <location>
        <begin position="2122"/>
        <end position="2143"/>
    </location>
</feature>
<keyword evidence="2" id="KW-0472">Membrane</keyword>
<keyword evidence="2" id="KW-1133">Transmembrane helix</keyword>
<evidence type="ECO:0000313" key="5">
    <source>
        <dbReference type="Proteomes" id="UP000658613"/>
    </source>
</evidence>
<name>A0A931DYV2_9CORY</name>
<proteinExistence type="predicted"/>
<dbReference type="RefSeq" id="WP_196825236.1">
    <property type="nucleotide sequence ID" value="NZ_CP046980.1"/>
</dbReference>
<feature type="compositionally biased region" description="Low complexity" evidence="1">
    <location>
        <begin position="1834"/>
        <end position="1882"/>
    </location>
</feature>
<feature type="compositionally biased region" description="Low complexity" evidence="1">
    <location>
        <begin position="1548"/>
        <end position="1590"/>
    </location>
</feature>
<feature type="compositionally biased region" description="Low complexity" evidence="1">
    <location>
        <begin position="1439"/>
        <end position="1458"/>
    </location>
</feature>
<feature type="compositionally biased region" description="Low complexity" evidence="1">
    <location>
        <begin position="1748"/>
        <end position="1768"/>
    </location>
</feature>
<dbReference type="Pfam" id="PF16640">
    <property type="entry name" value="Big_3_5"/>
    <property type="match status" value="4"/>
</dbReference>
<dbReference type="GO" id="GO:0005975">
    <property type="term" value="P:carbohydrate metabolic process"/>
    <property type="evidence" value="ECO:0007669"/>
    <property type="project" value="UniProtKB-ARBA"/>
</dbReference>
<dbReference type="Gene3D" id="2.60.40.10">
    <property type="entry name" value="Immunoglobulins"/>
    <property type="match status" value="10"/>
</dbReference>
<reference evidence="4" key="1">
    <citation type="submission" date="2020-11" db="EMBL/GenBank/DDBJ databases">
        <title>Sequencing the genomes of 1000 actinobacteria strains.</title>
        <authorList>
            <person name="Klenk H.-P."/>
        </authorList>
    </citation>
    <scope>NUCLEOTIDE SEQUENCE</scope>
    <source>
        <strain evidence="4">DSM 45632</strain>
    </source>
</reference>
<evidence type="ECO:0000313" key="4">
    <source>
        <dbReference type="EMBL" id="MBG6122927.1"/>
    </source>
</evidence>